<protein>
    <submittedName>
        <fullName evidence="2">Uncharacterized protein</fullName>
    </submittedName>
</protein>
<dbReference type="AlphaFoldDB" id="A0AAV4VK36"/>
<feature type="transmembrane region" description="Helical" evidence="1">
    <location>
        <begin position="58"/>
        <end position="77"/>
    </location>
</feature>
<dbReference type="Proteomes" id="UP001054837">
    <property type="component" value="Unassembled WGS sequence"/>
</dbReference>
<dbReference type="EMBL" id="BPLQ01013219">
    <property type="protein sequence ID" value="GIY70687.1"/>
    <property type="molecule type" value="Genomic_DNA"/>
</dbReference>
<name>A0AAV4VK36_9ARAC</name>
<proteinExistence type="predicted"/>
<evidence type="ECO:0000256" key="1">
    <source>
        <dbReference type="SAM" id="Phobius"/>
    </source>
</evidence>
<keyword evidence="1" id="KW-0812">Transmembrane</keyword>
<gene>
    <name evidence="2" type="ORF">CDAR_620191</name>
</gene>
<comment type="caution">
    <text evidence="2">The sequence shown here is derived from an EMBL/GenBank/DDBJ whole genome shotgun (WGS) entry which is preliminary data.</text>
</comment>
<keyword evidence="1" id="KW-1133">Transmembrane helix</keyword>
<keyword evidence="1" id="KW-0472">Membrane</keyword>
<organism evidence="2 3">
    <name type="scientific">Caerostris darwini</name>
    <dbReference type="NCBI Taxonomy" id="1538125"/>
    <lineage>
        <taxon>Eukaryota</taxon>
        <taxon>Metazoa</taxon>
        <taxon>Ecdysozoa</taxon>
        <taxon>Arthropoda</taxon>
        <taxon>Chelicerata</taxon>
        <taxon>Arachnida</taxon>
        <taxon>Araneae</taxon>
        <taxon>Araneomorphae</taxon>
        <taxon>Entelegynae</taxon>
        <taxon>Araneoidea</taxon>
        <taxon>Araneidae</taxon>
        <taxon>Caerostris</taxon>
    </lineage>
</organism>
<reference evidence="2 3" key="1">
    <citation type="submission" date="2021-06" db="EMBL/GenBank/DDBJ databases">
        <title>Caerostris darwini draft genome.</title>
        <authorList>
            <person name="Kono N."/>
            <person name="Arakawa K."/>
        </authorList>
    </citation>
    <scope>NUCLEOTIDE SEQUENCE [LARGE SCALE GENOMIC DNA]</scope>
</reference>
<evidence type="ECO:0000313" key="2">
    <source>
        <dbReference type="EMBL" id="GIY70687.1"/>
    </source>
</evidence>
<sequence length="117" mass="12844">MGSRNVFWYSDPEFPKMGFRGTSSIKKVPNGNGGGASTAGLEDGIVKRKLACRSQQPTFFFVTVFFFLPLLQHFILFRIGGGGCSARVVLQPCARKGCSFRFASRVNEGVVEEIELS</sequence>
<keyword evidence="3" id="KW-1185">Reference proteome</keyword>
<evidence type="ECO:0000313" key="3">
    <source>
        <dbReference type="Proteomes" id="UP001054837"/>
    </source>
</evidence>
<accession>A0AAV4VK36</accession>